<protein>
    <submittedName>
        <fullName evidence="3">Uncharacterized protein</fullName>
    </submittedName>
</protein>
<sequence length="308" mass="36002">MLILNSGGTRRVYSTSCCDKCLRDFSQVVSSTHQCHNCQRKFCSVHANYHSKYFPYHHLTVSIENDDTSSSDSSSSFDQEESVESSSEDSTPPCGHSRNENSRNDNEELLLGCPIKEISIVPRGVGQLTSTWSSPSKSLLKQHQHERIHSQFEDLKDDLKRLEQVHFRGFCNLTDEFQDIEKHRLDLKMESQRIFSSLRKTLYEREDEVSLNIDKICNEQKEMVMKISSLKNHLRMVMTEIESMKCEESNFEKMERKLQHLNATIDSLKLQCQYQSVNGIQNYRLRYLPILEEIEEDIRRLCHLQKLN</sequence>
<feature type="coiled-coil region" evidence="1">
    <location>
        <begin position="244"/>
        <end position="271"/>
    </location>
</feature>
<dbReference type="VEuPathDB" id="AmoebaDB:FDP41_002715"/>
<evidence type="ECO:0000313" key="4">
    <source>
        <dbReference type="Proteomes" id="UP000444721"/>
    </source>
</evidence>
<gene>
    <name evidence="3" type="ORF">FDP41_002715</name>
</gene>
<evidence type="ECO:0000256" key="1">
    <source>
        <dbReference type="SAM" id="Coils"/>
    </source>
</evidence>
<feature type="region of interest" description="Disordered" evidence="2">
    <location>
        <begin position="65"/>
        <end position="106"/>
    </location>
</feature>
<dbReference type="EMBL" id="VFQX01000030">
    <property type="protein sequence ID" value="KAF0978200.1"/>
    <property type="molecule type" value="Genomic_DNA"/>
</dbReference>
<dbReference type="OMA" id="MESQRIF"/>
<dbReference type="Proteomes" id="UP000444721">
    <property type="component" value="Unassembled WGS sequence"/>
</dbReference>
<dbReference type="OrthoDB" id="10414078at2759"/>
<organism evidence="3 4">
    <name type="scientific">Naegleria fowleri</name>
    <name type="common">Brain eating amoeba</name>
    <dbReference type="NCBI Taxonomy" id="5763"/>
    <lineage>
        <taxon>Eukaryota</taxon>
        <taxon>Discoba</taxon>
        <taxon>Heterolobosea</taxon>
        <taxon>Tetramitia</taxon>
        <taxon>Eutetramitia</taxon>
        <taxon>Vahlkampfiidae</taxon>
        <taxon>Naegleria</taxon>
    </lineage>
</organism>
<accession>A0A6A5BX31</accession>
<feature type="compositionally biased region" description="Basic and acidic residues" evidence="2">
    <location>
        <begin position="97"/>
        <end position="106"/>
    </location>
</feature>
<feature type="compositionally biased region" description="Acidic residues" evidence="2">
    <location>
        <begin position="78"/>
        <end position="87"/>
    </location>
</feature>
<name>A0A6A5BX31_NAEFO</name>
<comment type="caution">
    <text evidence="3">The sequence shown here is derived from an EMBL/GenBank/DDBJ whole genome shotgun (WGS) entry which is preliminary data.</text>
</comment>
<dbReference type="VEuPathDB" id="AmoebaDB:NfTy_057100"/>
<reference evidence="3 4" key="1">
    <citation type="journal article" date="2019" name="Sci. Rep.">
        <title>Nanopore sequencing improves the draft genome of the human pathogenic amoeba Naegleria fowleri.</title>
        <authorList>
            <person name="Liechti N."/>
            <person name="Schurch N."/>
            <person name="Bruggmann R."/>
            <person name="Wittwer M."/>
        </authorList>
    </citation>
    <scope>NUCLEOTIDE SEQUENCE [LARGE SCALE GENOMIC DNA]</scope>
    <source>
        <strain evidence="3 4">ATCC 30894</strain>
    </source>
</reference>
<dbReference type="AlphaFoldDB" id="A0A6A5BX31"/>
<evidence type="ECO:0000256" key="2">
    <source>
        <dbReference type="SAM" id="MobiDB-lite"/>
    </source>
</evidence>
<keyword evidence="1" id="KW-0175">Coiled coil</keyword>
<dbReference type="VEuPathDB" id="AmoebaDB:NF0061770"/>
<dbReference type="GeneID" id="68109933"/>
<dbReference type="RefSeq" id="XP_044562913.1">
    <property type="nucleotide sequence ID" value="XM_044705940.1"/>
</dbReference>
<proteinExistence type="predicted"/>
<evidence type="ECO:0000313" key="3">
    <source>
        <dbReference type="EMBL" id="KAF0978200.1"/>
    </source>
</evidence>
<keyword evidence="4" id="KW-1185">Reference proteome</keyword>